<feature type="region of interest" description="Disordered" evidence="12">
    <location>
        <begin position="600"/>
        <end position="651"/>
    </location>
</feature>
<sequence>MPSLEGGYHIMQRNYLDFFEKSTQIYLNQYTILLILIIIKLLLLRNSLINTISKQLIDESTCDDETFQPTLNALHNMIFDNVAKLQYSGIVFIVIIIKTIRELTIFYIDLFLGTYVCLLNALVRGTTEFAFDASESVIQAVNVTIVEATNGIEEGLQGLSTFLNDVSTGFTAIGNLFSGSSSTSNANSYEQKINISLGALKDKIAIPGSVLGKINNARNVSINELEDINKQTQNLIKTPFNLIVSKLEEIKLSNETHANHTITPINVKDACMKTVEQVKDTQDHLVRFVETTSKYLFIIMAVIVLASIAYAWYMEHRQWKRKTRFINEAGIDNEIEFRNQENLYSNFMTYTLVKRMGMNVNQKVIWIISYMSNRLARNLLIFGLLGLLAAILQLILVSYVRGEIQKQIVNMSSNFNPIAADAYIRSVNDYINTTQADLNEELFGEIRSTAIKVNSTIGEFVDNLDSVITDIFGTTSIIASAVNTVVYCTIGRKLLKIEQGCTWLYENLQISVPMISDSMQRDLQQVKVLQPSNVMTKLDKLIALYVKSVMLELYVAVTFLGVWVLQLIIGLILLITRHRNTEEEELGDDTSNEKDRAFYQDTRNLTISSPRPLSQEQMESYPYPLSNPHTYLPHTTSSYYPTPPPIEDKKL</sequence>
<feature type="compositionally biased region" description="Low complexity" evidence="12">
    <location>
        <begin position="629"/>
        <end position="640"/>
    </location>
</feature>
<dbReference type="GeneID" id="93653783"/>
<dbReference type="EMBL" id="JAEOAQ010000007">
    <property type="protein sequence ID" value="KAG5417518.1"/>
    <property type="molecule type" value="Genomic_DNA"/>
</dbReference>
<comment type="function">
    <text evidence="1 11">Involved in cell fusion during mating by stabilizing the plasma membrane fusion event.</text>
</comment>
<dbReference type="Proteomes" id="UP000669133">
    <property type="component" value="Unassembled WGS sequence"/>
</dbReference>
<dbReference type="PANTHER" id="PTHR31030:SF1">
    <property type="entry name" value="PLASMA MEMBRANE FUSION PROTEIN PRM1"/>
    <property type="match status" value="1"/>
</dbReference>
<evidence type="ECO:0000256" key="2">
    <source>
        <dbReference type="ARBA" id="ARBA00004651"/>
    </source>
</evidence>
<organism evidence="13 14">
    <name type="scientific">Candida metapsilosis</name>
    <dbReference type="NCBI Taxonomy" id="273372"/>
    <lineage>
        <taxon>Eukaryota</taxon>
        <taxon>Fungi</taxon>
        <taxon>Dikarya</taxon>
        <taxon>Ascomycota</taxon>
        <taxon>Saccharomycotina</taxon>
        <taxon>Pichiomycetes</taxon>
        <taxon>Debaryomycetaceae</taxon>
        <taxon>Candida/Lodderomyces clade</taxon>
        <taxon>Candida</taxon>
    </lineage>
</organism>
<keyword evidence="10" id="KW-0325">Glycoprotein</keyword>
<feature type="compositionally biased region" description="Polar residues" evidence="12">
    <location>
        <begin position="601"/>
        <end position="618"/>
    </location>
</feature>
<keyword evidence="5 11" id="KW-1003">Cell membrane</keyword>
<dbReference type="RefSeq" id="XP_067546634.1">
    <property type="nucleotide sequence ID" value="XM_067694300.1"/>
</dbReference>
<evidence type="ECO:0000256" key="4">
    <source>
        <dbReference type="ARBA" id="ARBA00017621"/>
    </source>
</evidence>
<reference evidence="13 14" key="1">
    <citation type="submission" date="2020-12" db="EMBL/GenBank/DDBJ databases">
        <title>Effect of drift, selection, and recombination on the evolution of hybrid genomes in Candida yeast pathogens.</title>
        <authorList>
            <person name="Mixao V."/>
            <person name="Ksiezopolska E."/>
            <person name="Saus E."/>
            <person name="Boekhout T."/>
            <person name="Gacser A."/>
            <person name="Gabaldon T."/>
        </authorList>
    </citation>
    <scope>NUCLEOTIDE SEQUENCE [LARGE SCALE GENOMIC DNA]</scope>
    <source>
        <strain evidence="13 14">BP57</strain>
    </source>
</reference>
<feature type="transmembrane region" description="Helical" evidence="11">
    <location>
        <begin position="295"/>
        <end position="314"/>
    </location>
</feature>
<evidence type="ECO:0000256" key="10">
    <source>
        <dbReference type="ARBA" id="ARBA00023180"/>
    </source>
</evidence>
<keyword evidence="7 11" id="KW-0184">Conjugation</keyword>
<dbReference type="InterPro" id="IPR026777">
    <property type="entry name" value="PRM1"/>
</dbReference>
<evidence type="ECO:0000256" key="3">
    <source>
        <dbReference type="ARBA" id="ARBA00010780"/>
    </source>
</evidence>
<evidence type="ECO:0000256" key="6">
    <source>
        <dbReference type="ARBA" id="ARBA00022692"/>
    </source>
</evidence>
<accession>A0A8H8D8V8</accession>
<feature type="transmembrane region" description="Helical" evidence="11">
    <location>
        <begin position="105"/>
        <end position="123"/>
    </location>
</feature>
<gene>
    <name evidence="13" type="ORF">I9W82_005154</name>
</gene>
<feature type="transmembrane region" description="Helical" evidence="11">
    <location>
        <begin position="25"/>
        <end position="44"/>
    </location>
</feature>
<keyword evidence="9 11" id="KW-0472">Membrane</keyword>
<protein>
    <recommendedName>
        <fullName evidence="4 11">Plasma membrane fusion protein PRM1</fullName>
    </recommendedName>
</protein>
<evidence type="ECO:0000313" key="14">
    <source>
        <dbReference type="Proteomes" id="UP000669133"/>
    </source>
</evidence>
<evidence type="ECO:0000256" key="5">
    <source>
        <dbReference type="ARBA" id="ARBA00022475"/>
    </source>
</evidence>
<evidence type="ECO:0000256" key="8">
    <source>
        <dbReference type="ARBA" id="ARBA00022989"/>
    </source>
</evidence>
<dbReference type="GO" id="GO:0005886">
    <property type="term" value="C:plasma membrane"/>
    <property type="evidence" value="ECO:0007669"/>
    <property type="project" value="UniProtKB-SubCell"/>
</dbReference>
<name>A0A8H8D8V8_9ASCO</name>
<keyword evidence="14" id="KW-1185">Reference proteome</keyword>
<evidence type="ECO:0000313" key="13">
    <source>
        <dbReference type="EMBL" id="KAG5417518.1"/>
    </source>
</evidence>
<evidence type="ECO:0000256" key="9">
    <source>
        <dbReference type="ARBA" id="ARBA00023136"/>
    </source>
</evidence>
<dbReference type="OrthoDB" id="5356111at2759"/>
<feature type="transmembrane region" description="Helical" evidence="11">
    <location>
        <begin position="379"/>
        <end position="400"/>
    </location>
</feature>
<dbReference type="PANTHER" id="PTHR31030">
    <property type="entry name" value="PLASMA MEMBRANE FUSION PROTEIN PRM1"/>
    <property type="match status" value="1"/>
</dbReference>
<evidence type="ECO:0000256" key="7">
    <source>
        <dbReference type="ARBA" id="ARBA00022971"/>
    </source>
</evidence>
<dbReference type="GO" id="GO:0032220">
    <property type="term" value="P:plasma membrane fusion involved in cytogamy"/>
    <property type="evidence" value="ECO:0007669"/>
    <property type="project" value="TreeGrafter"/>
</dbReference>
<keyword evidence="6 11" id="KW-0812">Transmembrane</keyword>
<evidence type="ECO:0000256" key="12">
    <source>
        <dbReference type="SAM" id="MobiDB-lite"/>
    </source>
</evidence>
<comment type="subcellular location">
    <subcellularLocation>
        <location evidence="2 11">Cell membrane</location>
        <topology evidence="2 11">Multi-pass membrane protein</topology>
    </subcellularLocation>
</comment>
<evidence type="ECO:0000256" key="11">
    <source>
        <dbReference type="RuleBase" id="RU366035"/>
    </source>
</evidence>
<dbReference type="GO" id="GO:0043332">
    <property type="term" value="C:mating projection tip"/>
    <property type="evidence" value="ECO:0007669"/>
    <property type="project" value="UniProtKB-UniRule"/>
</dbReference>
<evidence type="ECO:0000256" key="1">
    <source>
        <dbReference type="ARBA" id="ARBA00002512"/>
    </source>
</evidence>
<dbReference type="AlphaFoldDB" id="A0A8H8D8V8"/>
<feature type="transmembrane region" description="Helical" evidence="11">
    <location>
        <begin position="553"/>
        <end position="575"/>
    </location>
</feature>
<comment type="similarity">
    <text evidence="3 11">Belongs to the PRM1 family.</text>
</comment>
<comment type="caution">
    <text evidence="13">The sequence shown here is derived from an EMBL/GenBank/DDBJ whole genome shotgun (WGS) entry which is preliminary data.</text>
</comment>
<proteinExistence type="inferred from homology"/>
<keyword evidence="8 11" id="KW-1133">Transmembrane helix</keyword>